<gene>
    <name evidence="2" type="ORF">BofuT4_uP147530.1</name>
</gene>
<keyword evidence="1" id="KW-1133">Transmembrane helix</keyword>
<keyword evidence="1" id="KW-0472">Membrane</keyword>
<reference evidence="3" key="1">
    <citation type="journal article" date="2011" name="PLoS Genet.">
        <title>Genomic analysis of the necrotrophic fungal pathogens Sclerotinia sclerotiorum and Botrytis cinerea.</title>
        <authorList>
            <person name="Amselem J."/>
            <person name="Cuomo C.A."/>
            <person name="van Kan J.A."/>
            <person name="Viaud M."/>
            <person name="Benito E.P."/>
            <person name="Couloux A."/>
            <person name="Coutinho P.M."/>
            <person name="de Vries R.P."/>
            <person name="Dyer P.S."/>
            <person name="Fillinger S."/>
            <person name="Fournier E."/>
            <person name="Gout L."/>
            <person name="Hahn M."/>
            <person name="Kohn L."/>
            <person name="Lapalu N."/>
            <person name="Plummer K.M."/>
            <person name="Pradier J.M."/>
            <person name="Quevillon E."/>
            <person name="Sharon A."/>
            <person name="Simon A."/>
            <person name="ten Have A."/>
            <person name="Tudzynski B."/>
            <person name="Tudzynski P."/>
            <person name="Wincker P."/>
            <person name="Andrew M."/>
            <person name="Anthouard V."/>
            <person name="Beever R.E."/>
            <person name="Beffa R."/>
            <person name="Benoit I."/>
            <person name="Bouzid O."/>
            <person name="Brault B."/>
            <person name="Chen Z."/>
            <person name="Choquer M."/>
            <person name="Collemare J."/>
            <person name="Cotton P."/>
            <person name="Danchin E.G."/>
            <person name="Da Silva C."/>
            <person name="Gautier A."/>
            <person name="Giraud C."/>
            <person name="Giraud T."/>
            <person name="Gonzalez C."/>
            <person name="Grossetete S."/>
            <person name="Guldener U."/>
            <person name="Henrissat B."/>
            <person name="Howlett B.J."/>
            <person name="Kodira C."/>
            <person name="Kretschmer M."/>
            <person name="Lappartient A."/>
            <person name="Leroch M."/>
            <person name="Levis C."/>
            <person name="Mauceli E."/>
            <person name="Neuveglise C."/>
            <person name="Oeser B."/>
            <person name="Pearson M."/>
            <person name="Poulain J."/>
            <person name="Poussereau N."/>
            <person name="Quesneville H."/>
            <person name="Rascle C."/>
            <person name="Schumacher J."/>
            <person name="Segurens B."/>
            <person name="Sexton A."/>
            <person name="Silva E."/>
            <person name="Sirven C."/>
            <person name="Soanes D.M."/>
            <person name="Talbot N.J."/>
            <person name="Templeton M."/>
            <person name="Yandava C."/>
            <person name="Yarden O."/>
            <person name="Zeng Q."/>
            <person name="Rollins J.A."/>
            <person name="Lebrun M.H."/>
            <person name="Dickman M."/>
        </authorList>
    </citation>
    <scope>NUCLEOTIDE SEQUENCE [LARGE SCALE GENOMIC DNA]</scope>
    <source>
        <strain evidence="3">T4</strain>
    </source>
</reference>
<dbReference type="Proteomes" id="UP000008177">
    <property type="component" value="Unplaced contigs"/>
</dbReference>
<name>G2YXH2_BOTF4</name>
<evidence type="ECO:0000313" key="3">
    <source>
        <dbReference type="Proteomes" id="UP000008177"/>
    </source>
</evidence>
<evidence type="ECO:0000256" key="1">
    <source>
        <dbReference type="SAM" id="Phobius"/>
    </source>
</evidence>
<feature type="transmembrane region" description="Helical" evidence="1">
    <location>
        <begin position="16"/>
        <end position="32"/>
    </location>
</feature>
<protein>
    <submittedName>
        <fullName evidence="2">Uncharacterized protein</fullName>
    </submittedName>
</protein>
<evidence type="ECO:0000313" key="2">
    <source>
        <dbReference type="EMBL" id="CCD56143.1"/>
    </source>
</evidence>
<dbReference type="HOGENOM" id="CLU_3106138_0_0_1"/>
<proteinExistence type="predicted"/>
<accession>G2YXH2</accession>
<dbReference type="InParanoid" id="G2YXH2"/>
<organism evidence="2 3">
    <name type="scientific">Botryotinia fuckeliana (strain T4)</name>
    <name type="common">Noble rot fungus</name>
    <name type="synonym">Botrytis cinerea</name>
    <dbReference type="NCBI Taxonomy" id="999810"/>
    <lineage>
        <taxon>Eukaryota</taxon>
        <taxon>Fungi</taxon>
        <taxon>Dikarya</taxon>
        <taxon>Ascomycota</taxon>
        <taxon>Pezizomycotina</taxon>
        <taxon>Leotiomycetes</taxon>
        <taxon>Helotiales</taxon>
        <taxon>Sclerotiniaceae</taxon>
        <taxon>Botrytis</taxon>
    </lineage>
</organism>
<dbReference type="EMBL" id="FQ790359">
    <property type="protein sequence ID" value="CCD56143.1"/>
    <property type="molecule type" value="Genomic_DNA"/>
</dbReference>
<sequence>MASAVVTHSSIKSDELFEYLFLTFWFTFYCSFELQDKYHLRYEVNPWRTGY</sequence>
<dbReference type="AlphaFoldDB" id="G2YXH2"/>
<keyword evidence="1" id="KW-0812">Transmembrane</keyword>